<feature type="transmembrane region" description="Helical" evidence="1">
    <location>
        <begin position="12"/>
        <end position="32"/>
    </location>
</feature>
<dbReference type="AlphaFoldDB" id="A0A1F8F3K5"/>
<keyword evidence="1" id="KW-1133">Transmembrane helix</keyword>
<evidence type="ECO:0000313" key="3">
    <source>
        <dbReference type="Proteomes" id="UP000176834"/>
    </source>
</evidence>
<sequence length="87" mass="9826">MPWFFGTPFGALVLMVVGGVITELIVRTVLWIKSGEVFIDKYSQVGYKRKRFDFERVMDVLIPIAFVVVFILPMLVAVVAEAVNGFK</sequence>
<dbReference type="EMBL" id="MGJN01000009">
    <property type="protein sequence ID" value="OGN07170.1"/>
    <property type="molecule type" value="Genomic_DNA"/>
</dbReference>
<dbReference type="Proteomes" id="UP000176834">
    <property type="component" value="Unassembled WGS sequence"/>
</dbReference>
<gene>
    <name evidence="2" type="ORF">A3B86_02065</name>
</gene>
<keyword evidence="1" id="KW-0472">Membrane</keyword>
<keyword evidence="1" id="KW-0812">Transmembrane</keyword>
<comment type="caution">
    <text evidence="2">The sequence shown here is derived from an EMBL/GenBank/DDBJ whole genome shotgun (WGS) entry which is preliminary data.</text>
</comment>
<proteinExistence type="predicted"/>
<reference evidence="2 3" key="1">
    <citation type="journal article" date="2016" name="Nat. Commun.">
        <title>Thousands of microbial genomes shed light on interconnected biogeochemical processes in an aquifer system.</title>
        <authorList>
            <person name="Anantharaman K."/>
            <person name="Brown C.T."/>
            <person name="Hug L.A."/>
            <person name="Sharon I."/>
            <person name="Castelle C.J."/>
            <person name="Probst A.J."/>
            <person name="Thomas B.C."/>
            <person name="Singh A."/>
            <person name="Wilkins M.J."/>
            <person name="Karaoz U."/>
            <person name="Brodie E.L."/>
            <person name="Williams K.H."/>
            <person name="Hubbard S.S."/>
            <person name="Banfield J.F."/>
        </authorList>
    </citation>
    <scope>NUCLEOTIDE SEQUENCE [LARGE SCALE GENOMIC DNA]</scope>
</reference>
<feature type="transmembrane region" description="Helical" evidence="1">
    <location>
        <begin position="57"/>
        <end position="80"/>
    </location>
</feature>
<evidence type="ECO:0000256" key="1">
    <source>
        <dbReference type="SAM" id="Phobius"/>
    </source>
</evidence>
<evidence type="ECO:0000313" key="2">
    <source>
        <dbReference type="EMBL" id="OGN07170.1"/>
    </source>
</evidence>
<accession>A0A1F8F3K5</accession>
<organism evidence="2 3">
    <name type="scientific">Candidatus Yanofskybacteria bacterium RIFCSPHIGHO2_02_FULL_38_22b</name>
    <dbReference type="NCBI Taxonomy" id="1802673"/>
    <lineage>
        <taxon>Bacteria</taxon>
        <taxon>Candidatus Yanofskyibacteriota</taxon>
    </lineage>
</organism>
<protein>
    <submittedName>
        <fullName evidence="2">Uncharacterized protein</fullName>
    </submittedName>
</protein>
<name>A0A1F8F3K5_9BACT</name>